<evidence type="ECO:0000256" key="1">
    <source>
        <dbReference type="SAM" id="MobiDB-lite"/>
    </source>
</evidence>
<evidence type="ECO:0000256" key="2">
    <source>
        <dbReference type="SAM" id="Phobius"/>
    </source>
</evidence>
<name>A0ABN1AFL9_9ACTN</name>
<keyword evidence="2" id="KW-1133">Transmembrane helix</keyword>
<feature type="region of interest" description="Disordered" evidence="1">
    <location>
        <begin position="1"/>
        <end position="45"/>
    </location>
</feature>
<proteinExistence type="predicted"/>
<protein>
    <submittedName>
        <fullName evidence="3">Uncharacterized protein</fullName>
    </submittedName>
</protein>
<reference evidence="3 4" key="1">
    <citation type="journal article" date="2019" name="Int. J. Syst. Evol. Microbiol.">
        <title>The Global Catalogue of Microorganisms (GCM) 10K type strain sequencing project: providing services to taxonomists for standard genome sequencing and annotation.</title>
        <authorList>
            <consortium name="The Broad Institute Genomics Platform"/>
            <consortium name="The Broad Institute Genome Sequencing Center for Infectious Disease"/>
            <person name="Wu L."/>
            <person name="Ma J."/>
        </authorList>
    </citation>
    <scope>NUCLEOTIDE SEQUENCE [LARGE SCALE GENOMIC DNA]</scope>
    <source>
        <strain evidence="3 4">JCM 10649</strain>
    </source>
</reference>
<keyword evidence="2" id="KW-0812">Transmembrane</keyword>
<sequence length="261" mass="27026">MSFDRPSPYGPPPQQPTPYGQPYGQPYPPPPMPPMPPSPPGGGGKGKVVGTVVAVAVLVGALAGGGFLLLKKDGSAGDDGKRYQLITPGTVAGTYTRNFSDGEKTGFDEAELADVRRMGVANPRSTGAGYKSGSGVTAATLKFNGVWGEVKNPEAVVDGMFKSLAKATGNDSDGRPKSRAEGNPMKVSAPGLGNAVMKCQYISYLSSKTVTLPLCIWADSSTLGTVFVADSRSGFGVKIPFDEAGGLVAKLRADVRVEIEK</sequence>
<accession>A0ABN1AFL9</accession>
<dbReference type="RefSeq" id="WP_344092940.1">
    <property type="nucleotide sequence ID" value="NZ_BAAAHB010000049.1"/>
</dbReference>
<evidence type="ECO:0000313" key="4">
    <source>
        <dbReference type="Proteomes" id="UP001499895"/>
    </source>
</evidence>
<evidence type="ECO:0000313" key="3">
    <source>
        <dbReference type="EMBL" id="GAA0475289.1"/>
    </source>
</evidence>
<dbReference type="Proteomes" id="UP001499895">
    <property type="component" value="Unassembled WGS sequence"/>
</dbReference>
<feature type="transmembrane region" description="Helical" evidence="2">
    <location>
        <begin position="48"/>
        <end position="70"/>
    </location>
</feature>
<feature type="region of interest" description="Disordered" evidence="1">
    <location>
        <begin position="167"/>
        <end position="186"/>
    </location>
</feature>
<keyword evidence="4" id="KW-1185">Reference proteome</keyword>
<keyword evidence="2" id="KW-0472">Membrane</keyword>
<gene>
    <name evidence="3" type="ORF">GCM10009544_41690</name>
</gene>
<comment type="caution">
    <text evidence="3">The sequence shown here is derived from an EMBL/GenBank/DDBJ whole genome shotgun (WGS) entry which is preliminary data.</text>
</comment>
<organism evidence="3 4">
    <name type="scientific">Streptomyces stramineus</name>
    <dbReference type="NCBI Taxonomy" id="173861"/>
    <lineage>
        <taxon>Bacteria</taxon>
        <taxon>Bacillati</taxon>
        <taxon>Actinomycetota</taxon>
        <taxon>Actinomycetes</taxon>
        <taxon>Kitasatosporales</taxon>
        <taxon>Streptomycetaceae</taxon>
        <taxon>Streptomyces</taxon>
    </lineage>
</organism>
<dbReference type="EMBL" id="BAAAHB010000049">
    <property type="protein sequence ID" value="GAA0475289.1"/>
    <property type="molecule type" value="Genomic_DNA"/>
</dbReference>
<feature type="compositionally biased region" description="Pro residues" evidence="1">
    <location>
        <begin position="25"/>
        <end position="40"/>
    </location>
</feature>